<organism evidence="3 4">
    <name type="scientific">Actinopolymorpha rutila</name>
    <dbReference type="NCBI Taxonomy" id="446787"/>
    <lineage>
        <taxon>Bacteria</taxon>
        <taxon>Bacillati</taxon>
        <taxon>Actinomycetota</taxon>
        <taxon>Actinomycetes</taxon>
        <taxon>Propionibacteriales</taxon>
        <taxon>Actinopolymorphaceae</taxon>
        <taxon>Actinopolymorpha</taxon>
    </lineage>
</organism>
<feature type="region of interest" description="Disordered" evidence="1">
    <location>
        <begin position="166"/>
        <end position="209"/>
    </location>
</feature>
<evidence type="ECO:0000259" key="2">
    <source>
        <dbReference type="Pfam" id="PF12680"/>
    </source>
</evidence>
<dbReference type="InterPro" id="IPR032710">
    <property type="entry name" value="NTF2-like_dom_sf"/>
</dbReference>
<dbReference type="InterPro" id="IPR037401">
    <property type="entry name" value="SnoaL-like"/>
</dbReference>
<dbReference type="Gene3D" id="3.10.450.50">
    <property type="match status" value="2"/>
</dbReference>
<dbReference type="RefSeq" id="WP_179785911.1">
    <property type="nucleotide sequence ID" value="NZ_BAAARR010000015.1"/>
</dbReference>
<evidence type="ECO:0000313" key="4">
    <source>
        <dbReference type="Proteomes" id="UP000579605"/>
    </source>
</evidence>
<feature type="domain" description="SnoaL-like" evidence="2">
    <location>
        <begin position="215"/>
        <end position="322"/>
    </location>
</feature>
<gene>
    <name evidence="3" type="ORF">F4554_000563</name>
</gene>
<accession>A0A852Z6U2</accession>
<feature type="compositionally biased region" description="Low complexity" evidence="1">
    <location>
        <begin position="193"/>
        <end position="203"/>
    </location>
</feature>
<comment type="caution">
    <text evidence="3">The sequence shown here is derived from an EMBL/GenBank/DDBJ whole genome shotgun (WGS) entry which is preliminary data.</text>
</comment>
<dbReference type="SUPFAM" id="SSF54427">
    <property type="entry name" value="NTF2-like"/>
    <property type="match status" value="2"/>
</dbReference>
<feature type="compositionally biased region" description="Gly residues" evidence="1">
    <location>
        <begin position="175"/>
        <end position="192"/>
    </location>
</feature>
<protein>
    <submittedName>
        <fullName evidence="3">Ketosteroid isomerase-like protein</fullName>
    </submittedName>
</protein>
<evidence type="ECO:0000256" key="1">
    <source>
        <dbReference type="SAM" id="MobiDB-lite"/>
    </source>
</evidence>
<dbReference type="GO" id="GO:0016853">
    <property type="term" value="F:isomerase activity"/>
    <property type="evidence" value="ECO:0007669"/>
    <property type="project" value="UniProtKB-KW"/>
</dbReference>
<dbReference type="Pfam" id="PF12680">
    <property type="entry name" value="SnoaL_2"/>
    <property type="match status" value="1"/>
</dbReference>
<keyword evidence="4" id="KW-1185">Reference proteome</keyword>
<keyword evidence="3" id="KW-0413">Isomerase</keyword>
<evidence type="ECO:0000313" key="3">
    <source>
        <dbReference type="EMBL" id="NYH87925.1"/>
    </source>
</evidence>
<sequence>MPNLPDLPELPHLRDEPGPEAVLTPRRAFERFRRSVLSGTADDSGDQAEDVLVEWPFTPPGRPRRLRGRSELEALTRAGRAALPMRIEDVPVVAIHDSLDPEVAIVEYELAGTLTATGESVSGAVLVLLRVRDGRVVHVREYQDVVAMAQAFGRYDELLAAVKTAPADPTEADAGGPGTDTGTDAGGPGTDTGTGTDSDNDTAVPSGTGPRAVFARYQQAVLANSPDAMADLFAADGVQEFPFRLPGIPERLEGREAVRSWLSRTAGQSIRFQAYRDVTIHDTTDPEVIVVEHAIDCTHLGTGRPLRMSYVYVLRARDGRITLLRDYANLLPVLAARLVGA</sequence>
<dbReference type="CDD" id="cd00531">
    <property type="entry name" value="NTF2_like"/>
    <property type="match status" value="1"/>
</dbReference>
<dbReference type="Proteomes" id="UP000579605">
    <property type="component" value="Unassembled WGS sequence"/>
</dbReference>
<dbReference type="AlphaFoldDB" id="A0A852Z6U2"/>
<name>A0A852Z6U2_9ACTN</name>
<dbReference type="EMBL" id="JACBZH010000001">
    <property type="protein sequence ID" value="NYH87925.1"/>
    <property type="molecule type" value="Genomic_DNA"/>
</dbReference>
<reference evidence="3 4" key="1">
    <citation type="submission" date="2020-07" db="EMBL/GenBank/DDBJ databases">
        <title>Sequencing the genomes of 1000 actinobacteria strains.</title>
        <authorList>
            <person name="Klenk H.-P."/>
        </authorList>
    </citation>
    <scope>NUCLEOTIDE SEQUENCE [LARGE SCALE GENOMIC DNA]</scope>
    <source>
        <strain evidence="3 4">DSM 18448</strain>
    </source>
</reference>
<proteinExistence type="predicted"/>
<feature type="region of interest" description="Disordered" evidence="1">
    <location>
        <begin position="1"/>
        <end position="22"/>
    </location>
</feature>